<reference evidence="6 7" key="1">
    <citation type="submission" date="2019-03" db="EMBL/GenBank/DDBJ databases">
        <title>Genomic Encyclopedia of Type Strains, Phase IV (KMG-IV): sequencing the most valuable type-strain genomes for metagenomic binning, comparative biology and taxonomic classification.</title>
        <authorList>
            <person name="Goeker M."/>
        </authorList>
    </citation>
    <scope>NUCLEOTIDE SEQUENCE [LARGE SCALE GENOMIC DNA]</scope>
    <source>
        <strain evidence="6 7">DSM 104836</strain>
    </source>
</reference>
<evidence type="ECO:0000313" key="6">
    <source>
        <dbReference type="EMBL" id="TCS64535.1"/>
    </source>
</evidence>
<feature type="repeat" description="WD" evidence="3">
    <location>
        <begin position="1219"/>
        <end position="1250"/>
    </location>
</feature>
<keyword evidence="7" id="KW-1185">Reference proteome</keyword>
<evidence type="ECO:0000256" key="1">
    <source>
        <dbReference type="ARBA" id="ARBA00022574"/>
    </source>
</evidence>
<dbReference type="InterPro" id="IPR049052">
    <property type="entry name" value="nSTAND1"/>
</dbReference>
<dbReference type="InterPro" id="IPR027417">
    <property type="entry name" value="P-loop_NTPase"/>
</dbReference>
<dbReference type="PROSITE" id="PS50082">
    <property type="entry name" value="WD_REPEATS_2"/>
    <property type="match status" value="4"/>
</dbReference>
<feature type="repeat" description="WD" evidence="3">
    <location>
        <begin position="867"/>
        <end position="901"/>
    </location>
</feature>
<protein>
    <submittedName>
        <fullName evidence="6">WD40 repeat protein</fullName>
    </submittedName>
</protein>
<dbReference type="Pfam" id="PF00400">
    <property type="entry name" value="WD40"/>
    <property type="match status" value="8"/>
</dbReference>
<proteinExistence type="predicted"/>
<feature type="repeat" description="WD" evidence="3">
    <location>
        <begin position="1260"/>
        <end position="1301"/>
    </location>
</feature>
<dbReference type="SUPFAM" id="SSF50998">
    <property type="entry name" value="Quinoprotein alcohol dehydrogenase-like"/>
    <property type="match status" value="1"/>
</dbReference>
<keyword evidence="4" id="KW-0175">Coiled coil</keyword>
<dbReference type="PANTHER" id="PTHR44129">
    <property type="entry name" value="WD REPEAT-CONTAINING PROTEIN POP1"/>
    <property type="match status" value="1"/>
</dbReference>
<dbReference type="InterPro" id="IPR001680">
    <property type="entry name" value="WD40_rpt"/>
</dbReference>
<organism evidence="6 7">
    <name type="scientific">Primorskyibacter sedentarius</name>
    <dbReference type="NCBI Taxonomy" id="745311"/>
    <lineage>
        <taxon>Bacteria</taxon>
        <taxon>Pseudomonadati</taxon>
        <taxon>Pseudomonadota</taxon>
        <taxon>Alphaproteobacteria</taxon>
        <taxon>Rhodobacterales</taxon>
        <taxon>Roseobacteraceae</taxon>
        <taxon>Primorskyibacter</taxon>
    </lineage>
</organism>
<keyword evidence="1 3" id="KW-0853">WD repeat</keyword>
<feature type="domain" description="Novel STAND NTPase 1" evidence="5">
    <location>
        <begin position="10"/>
        <end position="449"/>
    </location>
</feature>
<dbReference type="InterPro" id="IPR050349">
    <property type="entry name" value="WD_LIS1/nudF_dynein_reg"/>
</dbReference>
<dbReference type="Pfam" id="PF20703">
    <property type="entry name" value="nSTAND1"/>
    <property type="match status" value="1"/>
</dbReference>
<keyword evidence="2" id="KW-0677">Repeat</keyword>
<comment type="caution">
    <text evidence="6">The sequence shown here is derived from an EMBL/GenBank/DDBJ whole genome shotgun (WGS) entry which is preliminary data.</text>
</comment>
<dbReference type="RefSeq" id="WP_165907499.1">
    <property type="nucleotide sequence ID" value="NZ_SLZU01000005.1"/>
</dbReference>
<evidence type="ECO:0000256" key="2">
    <source>
        <dbReference type="ARBA" id="ARBA00022737"/>
    </source>
</evidence>
<feature type="repeat" description="WD" evidence="3">
    <location>
        <begin position="967"/>
        <end position="998"/>
    </location>
</feature>
<dbReference type="InterPro" id="IPR011047">
    <property type="entry name" value="Quinoprotein_ADH-like_sf"/>
</dbReference>
<dbReference type="SUPFAM" id="SSF50978">
    <property type="entry name" value="WD40 repeat-like"/>
    <property type="match status" value="1"/>
</dbReference>
<feature type="coiled-coil region" evidence="4">
    <location>
        <begin position="547"/>
        <end position="585"/>
    </location>
</feature>
<dbReference type="InterPro" id="IPR015943">
    <property type="entry name" value="WD40/YVTN_repeat-like_dom_sf"/>
</dbReference>
<evidence type="ECO:0000259" key="5">
    <source>
        <dbReference type="Pfam" id="PF20703"/>
    </source>
</evidence>
<dbReference type="InterPro" id="IPR036322">
    <property type="entry name" value="WD40_repeat_dom_sf"/>
</dbReference>
<evidence type="ECO:0000256" key="3">
    <source>
        <dbReference type="PROSITE-ProRule" id="PRU00221"/>
    </source>
</evidence>
<dbReference type="Gene3D" id="2.130.10.10">
    <property type="entry name" value="YVTN repeat-like/Quinoprotein amine dehydrogenase"/>
    <property type="match status" value="3"/>
</dbReference>
<dbReference type="Proteomes" id="UP000295696">
    <property type="component" value="Unassembled WGS sequence"/>
</dbReference>
<dbReference type="SUPFAM" id="SSF101908">
    <property type="entry name" value="Putative isomerase YbhE"/>
    <property type="match status" value="1"/>
</dbReference>
<dbReference type="PROSITE" id="PS50294">
    <property type="entry name" value="WD_REPEATS_REGION"/>
    <property type="match status" value="3"/>
</dbReference>
<evidence type="ECO:0000313" key="7">
    <source>
        <dbReference type="Proteomes" id="UP000295696"/>
    </source>
</evidence>
<sequence length="1360" mass="149231">MDQPTVSHTPYPGLRSFLRSEFDIFYGRDDHVSDMLDKLAENQFLCVTGPSGCGKSSLARTGLFNALEAGFLEGRGSDWIYCDLYPETDPLDRLASSLAQAVVTGESGRGAPEPDAEQSPVIEELRNLFLNQVRRRSSNLNEALDGITLLEGRPIVILVDQFEEIFRYAQDDPHEASRFVDVLLKTTAARRDVYVVITIRTDELEKCSRYSGLTSAINHSQFLTPTLDRFQMQEAIEGPISLFGGTIEPELSIWLLNGLEEQLDKLPLMQHALRLLYIDARLRQPEGPISIGLPDFFRAFDITEDINQARGAGHDALRTSLSHRLDKLYNKLNPRDQEIARGLFCALTTLNSRGRDIRRPIKLGAATETLNCDFKQLVSVISVFKDGAESYLRIVGEHDGLDPDDTVDVTHECVLRLWQPLRDTWLPEESNSASTIRFLARLAHDREQTAKNGFWERVLGTGLLRKSARKRHSEWWAAQKPNAAWASRHLGNLTWKDGDRQLNPREIFDRVAAYVDDSKRHARAENSVYASVAGLVVVTGIYVAVTLTQAQLAAAEATSLAAEQREELALLRAQEAEKLAKEEQDKAWETRQVAARQALSAIQPTTYAQNPFEIAARSEEALVSAIEVDLDQSSLENGLEKLRQSLDYIHELRRFEHGSSPDSAVYAASFYNDGEQIVTLSQGLDLTIWNRSDNAAPARVIPLEGFLSRTDGAKGRSMAVSPDGSIAVGTQRGGVLLIAAPDSADAAIMATELYAGPTEWKLATMSKLAFSPDGRYLMAGSLTGHIHFWRKQPSGAWGNHRIYSSRSLSDHSGNGAVDLANGQEYSPPSTRIWSVAFSPDSSFAAFARQDGTICLMTPDATQITCSEDGHTDPVKGLAFSPDGTKLASGGNDDSVRIWHLEQIIVDRSSPDDETVLPYLTLSPLALWQESDVWDVAFNRDGDLLAVTSWDGSTYLYKTDRWRPIKVLRGHQQSPRTVAFASDSNEILTSALDKTARLWTPFASRLSDYALSVKLLNDAAKVDSVALGPSGDWLGYTDRTSVWIKGRDRDPSRVYTNGGTRSDPQNLATSLASDIMIASLHDPAVIVFRKSGPDMWAEREIPLTGEAIAFQMRGRRIALSDDGERFAVHGSGPDGSWILICATAAETCGTAQAEHIAKVRFQAEIATNRPAGHGCRRPAFPTALALSPSGDRLAVGGSDCNIRIYDMAEKATAGTPDHVSEDHVGNITALDFAYDGSFLVTGSADWQGSIWWPKSGNRVVLKEHRSSLNDARALPSGQFVATVSNDEHLIIWDTDSGKALADYQSFTSTLNALDVQGSDHGVKLAVGTNGGDVVVQQYFETPGEALGFARATLNAIAGPDN</sequence>
<dbReference type="EMBL" id="SLZU01000005">
    <property type="protein sequence ID" value="TCS64535.1"/>
    <property type="molecule type" value="Genomic_DNA"/>
</dbReference>
<dbReference type="SMART" id="SM00320">
    <property type="entry name" value="WD40"/>
    <property type="match status" value="9"/>
</dbReference>
<dbReference type="InterPro" id="IPR019775">
    <property type="entry name" value="WD40_repeat_CS"/>
</dbReference>
<evidence type="ECO:0000256" key="4">
    <source>
        <dbReference type="SAM" id="Coils"/>
    </source>
</evidence>
<name>A0A4R3JGC1_9RHOB</name>
<gene>
    <name evidence="6" type="ORF">EDD52_10596</name>
</gene>
<dbReference type="PROSITE" id="PS00678">
    <property type="entry name" value="WD_REPEATS_1"/>
    <property type="match status" value="1"/>
</dbReference>
<dbReference type="SUPFAM" id="SSF52540">
    <property type="entry name" value="P-loop containing nucleoside triphosphate hydrolases"/>
    <property type="match status" value="1"/>
</dbReference>
<accession>A0A4R3JGC1</accession>
<dbReference type="Gene3D" id="3.40.50.300">
    <property type="entry name" value="P-loop containing nucleotide triphosphate hydrolases"/>
    <property type="match status" value="1"/>
</dbReference>